<dbReference type="InterPro" id="IPR014030">
    <property type="entry name" value="Ketoacyl_synth_N"/>
</dbReference>
<accession>A0A7W8VD22</accession>
<dbReference type="GO" id="GO:0004315">
    <property type="term" value="F:3-oxoacyl-[acyl-carrier-protein] synthase activity"/>
    <property type="evidence" value="ECO:0007669"/>
    <property type="project" value="InterPro"/>
</dbReference>
<dbReference type="GO" id="GO:0071770">
    <property type="term" value="P:DIM/DIP cell wall layer assembly"/>
    <property type="evidence" value="ECO:0007669"/>
    <property type="project" value="TreeGrafter"/>
</dbReference>
<dbReference type="InterPro" id="IPR016039">
    <property type="entry name" value="Thiolase-like"/>
</dbReference>
<protein>
    <submittedName>
        <fullName evidence="6">Acyl transferase domain-containing protein</fullName>
    </submittedName>
</protein>
<dbReference type="InterPro" id="IPR016035">
    <property type="entry name" value="Acyl_Trfase/lysoPLipase"/>
</dbReference>
<dbReference type="Pfam" id="PF00109">
    <property type="entry name" value="ketoacyl-synt"/>
    <property type="match status" value="1"/>
</dbReference>
<dbReference type="Pfam" id="PF00550">
    <property type="entry name" value="PP-binding"/>
    <property type="match status" value="1"/>
</dbReference>
<evidence type="ECO:0000256" key="2">
    <source>
        <dbReference type="ARBA" id="ARBA00022553"/>
    </source>
</evidence>
<dbReference type="SUPFAM" id="SSF47336">
    <property type="entry name" value="ACP-like"/>
    <property type="match status" value="1"/>
</dbReference>
<feature type="domain" description="Carrier" evidence="4">
    <location>
        <begin position="806"/>
        <end position="882"/>
    </location>
</feature>
<evidence type="ECO:0000313" key="6">
    <source>
        <dbReference type="EMBL" id="MBB5431575.1"/>
    </source>
</evidence>
<dbReference type="Gene3D" id="3.40.47.10">
    <property type="match status" value="1"/>
</dbReference>
<dbReference type="InterPro" id="IPR018201">
    <property type="entry name" value="Ketoacyl_synth_AS"/>
</dbReference>
<feature type="domain" description="Ketosynthase family 3 (KS3)" evidence="5">
    <location>
        <begin position="37"/>
        <end position="449"/>
    </location>
</feature>
<dbReference type="InterPro" id="IPR006162">
    <property type="entry name" value="Ppantetheine_attach_site"/>
</dbReference>
<dbReference type="Gene3D" id="1.10.1200.10">
    <property type="entry name" value="ACP-like"/>
    <property type="match status" value="1"/>
</dbReference>
<dbReference type="PANTHER" id="PTHR43775">
    <property type="entry name" value="FATTY ACID SYNTHASE"/>
    <property type="match status" value="1"/>
</dbReference>
<dbReference type="SUPFAM" id="SSF53901">
    <property type="entry name" value="Thiolase-like"/>
    <property type="match status" value="1"/>
</dbReference>
<dbReference type="CDD" id="cd00833">
    <property type="entry name" value="PKS"/>
    <property type="match status" value="1"/>
</dbReference>
<dbReference type="InterPro" id="IPR009081">
    <property type="entry name" value="PP-bd_ACP"/>
</dbReference>
<proteinExistence type="predicted"/>
<dbReference type="Pfam" id="PF02801">
    <property type="entry name" value="Ketoacyl-synt_C"/>
    <property type="match status" value="1"/>
</dbReference>
<dbReference type="FunFam" id="3.40.47.10:FF:000019">
    <property type="entry name" value="Polyketide synthase type I"/>
    <property type="match status" value="1"/>
</dbReference>
<gene>
    <name evidence="6" type="ORF">HDA36_001659</name>
</gene>
<dbReference type="Pfam" id="PF22621">
    <property type="entry name" value="CurL-like_PKS_C"/>
    <property type="match status" value="1"/>
</dbReference>
<evidence type="ECO:0000256" key="1">
    <source>
        <dbReference type="ARBA" id="ARBA00022450"/>
    </source>
</evidence>
<dbReference type="AlphaFoldDB" id="A0A7W8VD22"/>
<evidence type="ECO:0000313" key="7">
    <source>
        <dbReference type="Proteomes" id="UP000572635"/>
    </source>
</evidence>
<keyword evidence="3 6" id="KW-0808">Transferase</keyword>
<sequence length="888" mass="90258">MAPAETGAGSYAELFARALARIEELEAERDALRRGAAEPVAVIGMACRFPGADGPEEFWELLREGRDATGPVPADRWDPDGPAGGAAGRRGGFVGGPEEFDAEFFGISPREAAHIDPQHRLLLEVAWEAVENAGIAPHRLPADTGVYVGIADSDYRAMAAARGAEAADRYFSSGTTASTASGRLSYLLGVGGPALSLDTACSSSAVAVHLAVRALRAGECGAALAAGVNRILAPQESSSLTAAGMLAPDGRCKPFDAAADGFGRAEGCGVLLLRRLSDALADRDPVLAVIRGTAVNQDGRRAGLTVPNGAAQRAVIRAALRDAGTGPEDVGYVEAQGTGSRIGDRIEAAALAEVFAGAGRAVPVGSAKSNTGHMEAAAGVAGVMKAVLALRHGTIPPTLHLRRPDPDAVLEGGPIRIPAAAEPWPAGRSAAGVSSFGFSGTNCHIVVARAPGPEPVRGAERDRPRHALALSAAAPDALRELVRRHLGLLRRAPDPDGGPRAADVCFTANTGRAHFAHRLCATGADRAELARGLQDWLEGGEAEGVLHGTAPRGPAPPVLLRFTGGTGGYAGMGGELAAASPTFRGAVRRCARAWGARFGEPLAPLAEGGPERAPADGVHADLRAFAVGYALHELLGAWGIAPAGMSGEEAGAFVAACAAGSLALDEVPEAVLSGTAPAGTPAGPPAAAGIVLEAGPAAGAGPRGGVLPGLAPGAEWQRMLAALAALYVRGAPVDWEGFERDHRDARTRVVLPNYPFRRTGHWLPEAPPERPGPGLPAAADERLPAGERAPAEAPLPRIRATADPAAGPEAVMRAAEAVLIEALRVPGPIGAADDFADLGMDSLIAAEVRELLQEALGRELPADIVVRSGSLGALAEAVAGLGGPPPSA</sequence>
<dbReference type="PROSITE" id="PS50075">
    <property type="entry name" value="CARRIER"/>
    <property type="match status" value="1"/>
</dbReference>
<dbReference type="InterPro" id="IPR014031">
    <property type="entry name" value="Ketoacyl_synth_C"/>
</dbReference>
<keyword evidence="2" id="KW-0597">Phosphoprotein</keyword>
<dbReference type="PROSITE" id="PS52004">
    <property type="entry name" value="KS3_2"/>
    <property type="match status" value="1"/>
</dbReference>
<dbReference type="GO" id="GO:0004312">
    <property type="term" value="F:fatty acid synthase activity"/>
    <property type="evidence" value="ECO:0007669"/>
    <property type="project" value="TreeGrafter"/>
</dbReference>
<dbReference type="InterPro" id="IPR020841">
    <property type="entry name" value="PKS_Beta-ketoAc_synthase_dom"/>
</dbReference>
<dbReference type="InterPro" id="IPR050091">
    <property type="entry name" value="PKS_NRPS_Biosynth_Enz"/>
</dbReference>
<dbReference type="GO" id="GO:0031177">
    <property type="term" value="F:phosphopantetheine binding"/>
    <property type="evidence" value="ECO:0007669"/>
    <property type="project" value="InterPro"/>
</dbReference>
<organism evidence="6 7">
    <name type="scientific">Nocardiopsis composta</name>
    <dbReference type="NCBI Taxonomy" id="157465"/>
    <lineage>
        <taxon>Bacteria</taxon>
        <taxon>Bacillati</taxon>
        <taxon>Actinomycetota</taxon>
        <taxon>Actinomycetes</taxon>
        <taxon>Streptosporangiales</taxon>
        <taxon>Nocardiopsidaceae</taxon>
        <taxon>Nocardiopsis</taxon>
    </lineage>
</organism>
<dbReference type="Proteomes" id="UP000572635">
    <property type="component" value="Unassembled WGS sequence"/>
</dbReference>
<comment type="caution">
    <text evidence="6">The sequence shown here is derived from an EMBL/GenBank/DDBJ whole genome shotgun (WGS) entry which is preliminary data.</text>
</comment>
<dbReference type="InterPro" id="IPR036736">
    <property type="entry name" value="ACP-like_sf"/>
</dbReference>
<dbReference type="PROSITE" id="PS00012">
    <property type="entry name" value="PHOSPHOPANTETHEINE"/>
    <property type="match status" value="1"/>
</dbReference>
<dbReference type="EMBL" id="JACHDB010000001">
    <property type="protein sequence ID" value="MBB5431575.1"/>
    <property type="molecule type" value="Genomic_DNA"/>
</dbReference>
<reference evidence="6 7" key="1">
    <citation type="submission" date="2020-08" db="EMBL/GenBank/DDBJ databases">
        <title>Sequencing the genomes of 1000 actinobacteria strains.</title>
        <authorList>
            <person name="Klenk H.-P."/>
        </authorList>
    </citation>
    <scope>NUCLEOTIDE SEQUENCE [LARGE SCALE GENOMIC DNA]</scope>
    <source>
        <strain evidence="6 7">DSM 44551</strain>
    </source>
</reference>
<dbReference type="InterPro" id="IPR001227">
    <property type="entry name" value="Ac_transferase_dom_sf"/>
</dbReference>
<dbReference type="Gene3D" id="3.40.366.10">
    <property type="entry name" value="Malonyl-Coenzyme A Acyl Carrier Protein, domain 2"/>
    <property type="match status" value="2"/>
</dbReference>
<dbReference type="SMART" id="SM00823">
    <property type="entry name" value="PKS_PP"/>
    <property type="match status" value="1"/>
</dbReference>
<keyword evidence="1" id="KW-0596">Phosphopantetheine</keyword>
<keyword evidence="7" id="KW-1185">Reference proteome</keyword>
<dbReference type="PANTHER" id="PTHR43775:SF37">
    <property type="entry name" value="SI:DKEY-61P9.11"/>
    <property type="match status" value="1"/>
</dbReference>
<dbReference type="GO" id="GO:0006633">
    <property type="term" value="P:fatty acid biosynthetic process"/>
    <property type="evidence" value="ECO:0007669"/>
    <property type="project" value="InterPro"/>
</dbReference>
<evidence type="ECO:0000259" key="5">
    <source>
        <dbReference type="PROSITE" id="PS52004"/>
    </source>
</evidence>
<evidence type="ECO:0000259" key="4">
    <source>
        <dbReference type="PROSITE" id="PS50075"/>
    </source>
</evidence>
<dbReference type="GO" id="GO:0005886">
    <property type="term" value="C:plasma membrane"/>
    <property type="evidence" value="ECO:0007669"/>
    <property type="project" value="TreeGrafter"/>
</dbReference>
<dbReference type="InterPro" id="IPR020806">
    <property type="entry name" value="PKS_PP-bd"/>
</dbReference>
<dbReference type="RefSeq" id="WP_184391267.1">
    <property type="nucleotide sequence ID" value="NZ_JACHDB010000001.1"/>
</dbReference>
<dbReference type="PROSITE" id="PS00606">
    <property type="entry name" value="KS3_1"/>
    <property type="match status" value="1"/>
</dbReference>
<dbReference type="SUPFAM" id="SSF52151">
    <property type="entry name" value="FabD/lysophospholipase-like"/>
    <property type="match status" value="1"/>
</dbReference>
<dbReference type="GO" id="GO:0005737">
    <property type="term" value="C:cytoplasm"/>
    <property type="evidence" value="ECO:0007669"/>
    <property type="project" value="TreeGrafter"/>
</dbReference>
<name>A0A7W8VD22_9ACTN</name>
<dbReference type="Gene3D" id="3.30.70.3290">
    <property type="match status" value="2"/>
</dbReference>
<evidence type="ECO:0000256" key="3">
    <source>
        <dbReference type="ARBA" id="ARBA00022679"/>
    </source>
</evidence>
<dbReference type="SMART" id="SM00825">
    <property type="entry name" value="PKS_KS"/>
    <property type="match status" value="1"/>
</dbReference>